<sequence>MLNIFYISFNIFIFLFLIKGEENISSPGEAIKLNDGKLTTIGDNKGNPSTLGVDTNSLINTTPVTHANTSISSTNFQDISRTTDVPTLDSNKVNANDSIRPSTTSENLSESTTTKHFNNSPIIDGNLSNNTTIIDETKSSNKTNSASRGHGEVISNVAFMAGILTLLFFLIVSCAIFYRYFHRNEVKQTPAKNMMALDEFN</sequence>
<evidence type="ECO:0000313" key="4">
    <source>
        <dbReference type="Proteomes" id="UP000046392"/>
    </source>
</evidence>
<feature type="compositionally biased region" description="Polar residues" evidence="1">
    <location>
        <begin position="90"/>
        <end position="101"/>
    </location>
</feature>
<protein>
    <submittedName>
        <fullName evidence="5">Syndecan domain-containing protein</fullName>
    </submittedName>
</protein>
<keyword evidence="2" id="KW-1133">Transmembrane helix</keyword>
<feature type="compositionally biased region" description="Low complexity" evidence="1">
    <location>
        <begin position="102"/>
        <end position="114"/>
    </location>
</feature>
<feature type="region of interest" description="Disordered" evidence="1">
    <location>
        <begin position="90"/>
        <end position="122"/>
    </location>
</feature>
<organism evidence="4 5">
    <name type="scientific">Strongyloides papillosus</name>
    <name type="common">Intestinal threadworm</name>
    <dbReference type="NCBI Taxonomy" id="174720"/>
    <lineage>
        <taxon>Eukaryota</taxon>
        <taxon>Metazoa</taxon>
        <taxon>Ecdysozoa</taxon>
        <taxon>Nematoda</taxon>
        <taxon>Chromadorea</taxon>
        <taxon>Rhabditida</taxon>
        <taxon>Tylenchina</taxon>
        <taxon>Panagrolaimomorpha</taxon>
        <taxon>Strongyloidoidea</taxon>
        <taxon>Strongyloididae</taxon>
        <taxon>Strongyloides</taxon>
    </lineage>
</organism>
<feature type="transmembrane region" description="Helical" evidence="2">
    <location>
        <begin position="157"/>
        <end position="178"/>
    </location>
</feature>
<feature type="signal peptide" evidence="3">
    <location>
        <begin position="1"/>
        <end position="20"/>
    </location>
</feature>
<keyword evidence="4" id="KW-1185">Reference proteome</keyword>
<evidence type="ECO:0000256" key="1">
    <source>
        <dbReference type="SAM" id="MobiDB-lite"/>
    </source>
</evidence>
<evidence type="ECO:0000256" key="2">
    <source>
        <dbReference type="SAM" id="Phobius"/>
    </source>
</evidence>
<evidence type="ECO:0000313" key="5">
    <source>
        <dbReference type="WBParaSite" id="SPAL_0001526800.1"/>
    </source>
</evidence>
<accession>A0A0N5CBK2</accession>
<reference evidence="5" key="1">
    <citation type="submission" date="2017-02" db="UniProtKB">
        <authorList>
            <consortium name="WormBaseParasite"/>
        </authorList>
    </citation>
    <scope>IDENTIFICATION</scope>
</reference>
<proteinExistence type="predicted"/>
<dbReference type="Proteomes" id="UP000046392">
    <property type="component" value="Unplaced"/>
</dbReference>
<keyword evidence="3" id="KW-0732">Signal</keyword>
<evidence type="ECO:0000256" key="3">
    <source>
        <dbReference type="SAM" id="SignalP"/>
    </source>
</evidence>
<keyword evidence="2" id="KW-0812">Transmembrane</keyword>
<dbReference type="AlphaFoldDB" id="A0A0N5CBK2"/>
<keyword evidence="2" id="KW-0472">Membrane</keyword>
<dbReference type="WBParaSite" id="SPAL_0001526800.1">
    <property type="protein sequence ID" value="SPAL_0001526800.1"/>
    <property type="gene ID" value="SPAL_0001526800"/>
</dbReference>
<feature type="chain" id="PRO_5005895708" evidence="3">
    <location>
        <begin position="21"/>
        <end position="201"/>
    </location>
</feature>
<name>A0A0N5CBK2_STREA</name>